<evidence type="ECO:0000313" key="3">
    <source>
        <dbReference type="Proteomes" id="UP001345963"/>
    </source>
</evidence>
<keyword evidence="3" id="KW-1185">Reference proteome</keyword>
<dbReference type="InterPro" id="IPR016024">
    <property type="entry name" value="ARM-type_fold"/>
</dbReference>
<dbReference type="InterPro" id="IPR001263">
    <property type="entry name" value="PI3K_accessory_dom"/>
</dbReference>
<accession>A0ABU7BPA0</accession>
<dbReference type="InterPro" id="IPR042236">
    <property type="entry name" value="PI3K_accessory_sf"/>
</dbReference>
<dbReference type="Pfam" id="PF00613">
    <property type="entry name" value="PI3Ka"/>
    <property type="match status" value="1"/>
</dbReference>
<comment type="caution">
    <text evidence="2">The sequence shown here is derived from an EMBL/GenBank/DDBJ whole genome shotgun (WGS) entry which is preliminary data.</text>
</comment>
<evidence type="ECO:0000259" key="1">
    <source>
        <dbReference type="PROSITE" id="PS51545"/>
    </source>
</evidence>
<dbReference type="Gene3D" id="1.25.40.70">
    <property type="entry name" value="Phosphatidylinositol 3-kinase, accessory domain (PIK)"/>
    <property type="match status" value="1"/>
</dbReference>
<dbReference type="EMBL" id="JAHUTI010061106">
    <property type="protein sequence ID" value="MED6252247.1"/>
    <property type="molecule type" value="Genomic_DNA"/>
</dbReference>
<protein>
    <recommendedName>
        <fullName evidence="1">PIK helical domain-containing protein</fullName>
    </recommendedName>
</protein>
<reference evidence="2 3" key="1">
    <citation type="submission" date="2021-07" db="EMBL/GenBank/DDBJ databases">
        <authorList>
            <person name="Palmer J.M."/>
        </authorList>
    </citation>
    <scope>NUCLEOTIDE SEQUENCE [LARGE SCALE GENOMIC DNA]</scope>
    <source>
        <strain evidence="2 3">AT_MEX2019</strain>
        <tissue evidence="2">Muscle</tissue>
    </source>
</reference>
<dbReference type="PROSITE" id="PS51545">
    <property type="entry name" value="PIK_HELICAL"/>
    <property type="match status" value="1"/>
</dbReference>
<feature type="domain" description="PIK helical" evidence="1">
    <location>
        <begin position="1"/>
        <end position="48"/>
    </location>
</feature>
<feature type="non-terminal residue" evidence="2">
    <location>
        <position position="119"/>
    </location>
</feature>
<evidence type="ECO:0000313" key="2">
    <source>
        <dbReference type="EMBL" id="MED6252247.1"/>
    </source>
</evidence>
<sequence>MKTSSCLKCSLLSKRIGHFFFWYVRSEVAGCPYFRQRMAVILEAYLLGCGQAMINSFTLQVQAVEALQEVAMIIKRFYPDKTDLPSSAPLKLQELLRKSNLPNEFLLPFDPRIKVGNIL</sequence>
<organism evidence="2 3">
    <name type="scientific">Ataeniobius toweri</name>
    <dbReference type="NCBI Taxonomy" id="208326"/>
    <lineage>
        <taxon>Eukaryota</taxon>
        <taxon>Metazoa</taxon>
        <taxon>Chordata</taxon>
        <taxon>Craniata</taxon>
        <taxon>Vertebrata</taxon>
        <taxon>Euteleostomi</taxon>
        <taxon>Actinopterygii</taxon>
        <taxon>Neopterygii</taxon>
        <taxon>Teleostei</taxon>
        <taxon>Neoteleostei</taxon>
        <taxon>Acanthomorphata</taxon>
        <taxon>Ovalentaria</taxon>
        <taxon>Atherinomorphae</taxon>
        <taxon>Cyprinodontiformes</taxon>
        <taxon>Goodeidae</taxon>
        <taxon>Ataeniobius</taxon>
    </lineage>
</organism>
<dbReference type="Proteomes" id="UP001345963">
    <property type="component" value="Unassembled WGS sequence"/>
</dbReference>
<proteinExistence type="predicted"/>
<gene>
    <name evidence="2" type="ORF">ATANTOWER_009056</name>
</gene>
<name>A0ABU7BPA0_9TELE</name>
<dbReference type="SUPFAM" id="SSF48371">
    <property type="entry name" value="ARM repeat"/>
    <property type="match status" value="1"/>
</dbReference>